<dbReference type="PANTHER" id="PTHR48209">
    <property type="entry name" value="AGL056WP"/>
    <property type="match status" value="1"/>
</dbReference>
<evidence type="ECO:0000256" key="1">
    <source>
        <dbReference type="SAM" id="MobiDB-lite"/>
    </source>
</evidence>
<keyword evidence="3" id="KW-1185">Reference proteome</keyword>
<feature type="compositionally biased region" description="Low complexity" evidence="1">
    <location>
        <begin position="7"/>
        <end position="19"/>
    </location>
</feature>
<comment type="caution">
    <text evidence="2">The sequence shown here is derived from an EMBL/GenBank/DDBJ whole genome shotgun (WGS) entry which is preliminary data.</text>
</comment>
<feature type="region of interest" description="Disordered" evidence="1">
    <location>
        <begin position="1"/>
        <end position="316"/>
    </location>
</feature>
<dbReference type="PANTHER" id="PTHR48209:SF2">
    <property type="entry name" value="FI24008P1"/>
    <property type="match status" value="1"/>
</dbReference>
<dbReference type="SUPFAM" id="SSF48371">
    <property type="entry name" value="ARM repeat"/>
    <property type="match status" value="1"/>
</dbReference>
<proteinExistence type="predicted"/>
<dbReference type="Pfam" id="PF04931">
    <property type="entry name" value="DNA_pol_phi"/>
    <property type="match status" value="1"/>
</dbReference>
<dbReference type="InterPro" id="IPR016024">
    <property type="entry name" value="ARM-type_fold"/>
</dbReference>
<feature type="region of interest" description="Disordered" evidence="1">
    <location>
        <begin position="561"/>
        <end position="601"/>
    </location>
</feature>
<feature type="compositionally biased region" description="Polar residues" evidence="1">
    <location>
        <begin position="284"/>
        <end position="293"/>
    </location>
</feature>
<feature type="compositionally biased region" description="Polar residues" evidence="1">
    <location>
        <begin position="246"/>
        <end position="258"/>
    </location>
</feature>
<feature type="region of interest" description="Disordered" evidence="1">
    <location>
        <begin position="410"/>
        <end position="435"/>
    </location>
</feature>
<feature type="compositionally biased region" description="Acidic residues" evidence="1">
    <location>
        <begin position="999"/>
        <end position="1051"/>
    </location>
</feature>
<reference evidence="2 3" key="1">
    <citation type="submission" date="2024-10" db="EMBL/GenBank/DDBJ databases">
        <authorList>
            <person name="Kim D."/>
        </authorList>
    </citation>
    <scope>NUCLEOTIDE SEQUENCE [LARGE SCALE GENOMIC DNA]</scope>
    <source>
        <strain evidence="2">BH-2024</strain>
    </source>
</reference>
<organism evidence="2 3">
    <name type="scientific">Heterodera trifolii</name>
    <dbReference type="NCBI Taxonomy" id="157864"/>
    <lineage>
        <taxon>Eukaryota</taxon>
        <taxon>Metazoa</taxon>
        <taxon>Ecdysozoa</taxon>
        <taxon>Nematoda</taxon>
        <taxon>Chromadorea</taxon>
        <taxon>Rhabditida</taxon>
        <taxon>Tylenchina</taxon>
        <taxon>Tylenchomorpha</taxon>
        <taxon>Tylenchoidea</taxon>
        <taxon>Heteroderidae</taxon>
        <taxon>Heteroderinae</taxon>
        <taxon>Heterodera</taxon>
    </lineage>
</organism>
<name>A0ABD2K7D3_9BILA</name>
<evidence type="ECO:0000313" key="2">
    <source>
        <dbReference type="EMBL" id="KAL3098797.1"/>
    </source>
</evidence>
<dbReference type="InterPro" id="IPR007015">
    <property type="entry name" value="DNA_pol_V/MYBBP1A"/>
</dbReference>
<sequence length="1051" mass="117992">MVKLNIVSSTSSPAVATPSENRSNNRQKPGNRFGGGRGGKMTTPMPRKPRQNDDENHGKRMVQSEPRKPFQRQYQQHHTPASAIKSILKTPNGGDINSNSASAATWGRHQRKHFGPGQKRRVSFGSQSESNDSAIRKYKVPKVEVSTEQMTTPKVGQQKFQPKMNGSASSGKVINGPQKKLAEEQHSVSPMRPNMPKSGDNANAGGGAAPTPIPSHKNQKQKQQKQPQKAEQKSAPKADQKKMAPKNQQNGKPKSDQNGGPPMSKKEKKKQQKREKMKEFKQKNLQQKQTGQPNEENLKKNEKKNHMKLARESAERLEEAVKMIQSRKEGSEKVKEEENVKKDKDAVYNMVASSLETLLPVRFVFGRLRSSARLVAKQHSSNIVQAAALLEPKKFKPFVQLLDSSNVAKKGGVAEATEDDEEKAEQKQTKEAEEEDEQRVLALALCVLSASICLLGNALPDDEDTAQRREEYLNESTELRKMAKNLMGDAAQKQKKQLDALVAGMAPVLVDMVIAWVSRTAWVHRALGAFVLCRFAKWLNCGHFEPILKAFVDKDAELLKEEGEEEEEEDDNEEEDESEDDKEEEEEGMEEEETPDLDPKLVADVRRAMGKAATPKNATDVPSDEDNWELNDEQMFRLDHDLARAFRRHASQRNELSRQANVFRLRLIELVCAYLSTAPFSEAMSLSVHIFSSIVWRTNSNHKKLGIQLVDPLLQRKKENTMTPKRHAKLFKQLIDGAATVDGGEQKQQHIVGRRDAASAVVRAALMLFSLAADHTNKRSAPELLRLVEQQVLGDYFAEERNTNKAQLQSSLLFRLCAIYPQYLGQKFLPTILAFTADAKMSDSKKHQAFNMARTLVTSRKDSPKFYATVLDDIGSYLVRAVPLYIKKIADEPSPPADNENDTITRKRAHQLLAKFVFILGWFFRIDGAESSTNAIKQAVATTAVGSLDEQTLVELLANEGMKELRTSLKMHGAIQQWGGDKKVAHKFVAELGQKLETNQEEEEETDEEDEQEEEGDVDLGEESDDEMEDEEEDDDEEEEEAMDDDGEEDE</sequence>
<feature type="compositionally biased region" description="Polar residues" evidence="1">
    <location>
        <begin position="146"/>
        <end position="172"/>
    </location>
</feature>
<feature type="compositionally biased region" description="Acidic residues" evidence="1">
    <location>
        <begin position="562"/>
        <end position="596"/>
    </location>
</feature>
<evidence type="ECO:0000313" key="3">
    <source>
        <dbReference type="Proteomes" id="UP001620626"/>
    </source>
</evidence>
<accession>A0ABD2K7D3</accession>
<feature type="region of interest" description="Disordered" evidence="1">
    <location>
        <begin position="994"/>
        <end position="1051"/>
    </location>
</feature>
<gene>
    <name evidence="2" type="ORF">niasHT_024551</name>
</gene>
<feature type="compositionally biased region" description="Polar residues" evidence="1">
    <location>
        <begin position="124"/>
        <end position="133"/>
    </location>
</feature>
<dbReference type="Proteomes" id="UP001620626">
    <property type="component" value="Unassembled WGS sequence"/>
</dbReference>
<feature type="compositionally biased region" description="Basic and acidic residues" evidence="1">
    <location>
        <begin position="228"/>
        <end position="242"/>
    </location>
</feature>
<dbReference type="AlphaFoldDB" id="A0ABD2K7D3"/>
<feature type="compositionally biased region" description="Basic residues" evidence="1">
    <location>
        <begin position="108"/>
        <end position="122"/>
    </location>
</feature>
<protein>
    <submittedName>
        <fullName evidence="2">Uncharacterized protein</fullName>
    </submittedName>
</protein>
<dbReference type="EMBL" id="JBICBT010000819">
    <property type="protein sequence ID" value="KAL3098797.1"/>
    <property type="molecule type" value="Genomic_DNA"/>
</dbReference>